<dbReference type="Pfam" id="PF08534">
    <property type="entry name" value="Redoxin"/>
    <property type="match status" value="1"/>
</dbReference>
<dbReference type="PANTHER" id="PTHR42852">
    <property type="entry name" value="THIOL:DISULFIDE INTERCHANGE PROTEIN DSBE"/>
    <property type="match status" value="1"/>
</dbReference>
<dbReference type="AlphaFoldDB" id="A0A4Q1KP31"/>
<comment type="caution">
    <text evidence="2">The sequence shown here is derived from an EMBL/GenBank/DDBJ whole genome shotgun (WGS) entry which is preliminary data.</text>
</comment>
<dbReference type="InterPro" id="IPR013766">
    <property type="entry name" value="Thioredoxin_domain"/>
</dbReference>
<dbReference type="EMBL" id="SBKQ01000008">
    <property type="protein sequence ID" value="RXR31833.1"/>
    <property type="molecule type" value="Genomic_DNA"/>
</dbReference>
<sequence length="397" mass="45408">MKSLYSILLLIFLIPYSYAQNSIKVGDKAPKINVTDYLLNSPKDKNFENKFIVLEFWATWCAPCLSAVPHLNDLQSKYKDRNDLVFLSLTYEKPEKVKRTLEKVKFNTIVISDQTKQTESNFNVKGIPHTVLIDNRGIIKWIGTPMELTASLLDNLLAGQPISSNVIVEKVEENSEKVSIKKNVEVAMGFLKDSNNHYTFSLSKALENDDIMSIDALFKGKYLDLNSDVKSMFSKINKIPESQIIVPKELKSNYNLFYKNLNEMDLQAHGNILKNNLLTALNLYETIQTKKVDVYLFKVNDSKKIPVSIDQNEENHSGSNETHFIFSNAKVETLITDMSDFYNVILLDESNLKQNIDLLVKKGSFDDFEKDLLESGFILEKVSKEVDFYSYSLKNKS</sequence>
<gene>
    <name evidence="2" type="ORF">EQG68_09175</name>
</gene>
<dbReference type="InterPro" id="IPR036249">
    <property type="entry name" value="Thioredoxin-like_sf"/>
</dbReference>
<keyword evidence="1" id="KW-0732">Signal</keyword>
<dbReference type="Gene3D" id="3.40.30.10">
    <property type="entry name" value="Glutaredoxin"/>
    <property type="match status" value="1"/>
</dbReference>
<dbReference type="OrthoDB" id="1069091at2"/>
<dbReference type="PANTHER" id="PTHR42852:SF13">
    <property type="entry name" value="PROTEIN DIPZ"/>
    <property type="match status" value="1"/>
</dbReference>
<proteinExistence type="predicted"/>
<dbReference type="PROSITE" id="PS51352">
    <property type="entry name" value="THIOREDOXIN_2"/>
    <property type="match status" value="1"/>
</dbReference>
<protein>
    <submittedName>
        <fullName evidence="2">TlpA family protein disulfide reductase</fullName>
    </submittedName>
</protein>
<dbReference type="RefSeq" id="WP_129464538.1">
    <property type="nucleotide sequence ID" value="NZ_JACSXZ010000002.1"/>
</dbReference>
<dbReference type="SUPFAM" id="SSF52833">
    <property type="entry name" value="Thioredoxin-like"/>
    <property type="match status" value="1"/>
</dbReference>
<keyword evidence="3" id="KW-1185">Reference proteome</keyword>
<reference evidence="3" key="1">
    <citation type="submission" date="2019-01" db="EMBL/GenBank/DDBJ databases">
        <title>Cytophagaceae bacterium strain CAR-16.</title>
        <authorList>
            <person name="Chen W.-M."/>
        </authorList>
    </citation>
    <scope>NUCLEOTIDE SEQUENCE [LARGE SCALE GENOMIC DNA]</scope>
    <source>
        <strain evidence="3">ICH-30</strain>
    </source>
</reference>
<feature type="signal peptide" evidence="1">
    <location>
        <begin position="1"/>
        <end position="19"/>
    </location>
</feature>
<name>A0A4Q1KP31_9FLAO</name>
<dbReference type="InterPro" id="IPR050553">
    <property type="entry name" value="Thioredoxin_ResA/DsbE_sf"/>
</dbReference>
<evidence type="ECO:0000256" key="1">
    <source>
        <dbReference type="SAM" id="SignalP"/>
    </source>
</evidence>
<dbReference type="CDD" id="cd02966">
    <property type="entry name" value="TlpA_like_family"/>
    <property type="match status" value="1"/>
</dbReference>
<dbReference type="Proteomes" id="UP000289734">
    <property type="component" value="Unassembled WGS sequence"/>
</dbReference>
<evidence type="ECO:0000313" key="2">
    <source>
        <dbReference type="EMBL" id="RXR31833.1"/>
    </source>
</evidence>
<evidence type="ECO:0000313" key="3">
    <source>
        <dbReference type="Proteomes" id="UP000289734"/>
    </source>
</evidence>
<dbReference type="InterPro" id="IPR013740">
    <property type="entry name" value="Redoxin"/>
</dbReference>
<feature type="chain" id="PRO_5041166888" evidence="1">
    <location>
        <begin position="20"/>
        <end position="397"/>
    </location>
</feature>
<accession>A0A4Q1KP31</accession>
<dbReference type="GO" id="GO:0016491">
    <property type="term" value="F:oxidoreductase activity"/>
    <property type="evidence" value="ECO:0007669"/>
    <property type="project" value="InterPro"/>
</dbReference>
<organism evidence="2 3">
    <name type="scientific">Flavobacterium piscinae</name>
    <dbReference type="NCBI Taxonomy" id="2506424"/>
    <lineage>
        <taxon>Bacteria</taxon>
        <taxon>Pseudomonadati</taxon>
        <taxon>Bacteroidota</taxon>
        <taxon>Flavobacteriia</taxon>
        <taxon>Flavobacteriales</taxon>
        <taxon>Flavobacteriaceae</taxon>
        <taxon>Flavobacterium</taxon>
    </lineage>
</organism>